<dbReference type="HAMAP" id="MF_01104">
    <property type="entry name" value="Syd"/>
    <property type="match status" value="1"/>
</dbReference>
<sequence length="180" mass="20258">MSEVQQALADFTRRYCEAWRNQKGGDPQSYELYGIPSPCIVATEEESVRWQPAPFTLAQNLDGVERALEIRICDDAQAFYTTQFAGDMMARFGTHTLMLLQPWSEDDFLRVQENLIGHLVTQKRLKLAPTLFLATLESELEVISLTNLTGEVVLEKLGTAQHQVLAPSLGAFLQQLQPQC</sequence>
<gene>
    <name evidence="4" type="primary">syd</name>
    <name evidence="5" type="ORF">FEM41_00335</name>
</gene>
<dbReference type="GO" id="GO:0009898">
    <property type="term" value="C:cytoplasmic side of plasma membrane"/>
    <property type="evidence" value="ECO:0007669"/>
    <property type="project" value="InterPro"/>
</dbReference>
<evidence type="ECO:0000313" key="6">
    <source>
        <dbReference type="Proteomes" id="UP000302163"/>
    </source>
</evidence>
<evidence type="ECO:0000313" key="5">
    <source>
        <dbReference type="EMBL" id="QCT18198.1"/>
    </source>
</evidence>
<comment type="function">
    <text evidence="4">Interacts with the SecY protein in vivo. May bind preferentially to an uncomplexed state of SecY, thus functioning either as a chelating agent for excess SecY in the cell or as a regulatory factor that negatively controls the translocase function.</text>
</comment>
<comment type="similarity">
    <text evidence="4">Belongs to the Syd family.</text>
</comment>
<dbReference type="OrthoDB" id="5599437at2"/>
<dbReference type="RefSeq" id="WP_138093150.1">
    <property type="nucleotide sequence ID" value="NZ_CP040428.1"/>
</dbReference>
<dbReference type="CDD" id="cd16323">
    <property type="entry name" value="Syd"/>
    <property type="match status" value="1"/>
</dbReference>
<dbReference type="Proteomes" id="UP000302163">
    <property type="component" value="Chromosome"/>
</dbReference>
<protein>
    <recommendedName>
        <fullName evidence="4">Protein Syd</fullName>
    </recommendedName>
</protein>
<keyword evidence="2 4" id="KW-0997">Cell inner membrane</keyword>
<dbReference type="InterPro" id="IPR009948">
    <property type="entry name" value="Syd"/>
</dbReference>
<accession>A0A4P8YEZ8</accession>
<dbReference type="InterPro" id="IPR038228">
    <property type="entry name" value="Syd_sf"/>
</dbReference>
<dbReference type="KEGG" id="izh:FEM41_00335"/>
<organism evidence="5 6">
    <name type="scientific">Jejubacter calystegiae</name>
    <dbReference type="NCBI Taxonomy" id="2579935"/>
    <lineage>
        <taxon>Bacteria</taxon>
        <taxon>Pseudomonadati</taxon>
        <taxon>Pseudomonadota</taxon>
        <taxon>Gammaproteobacteria</taxon>
        <taxon>Enterobacterales</taxon>
        <taxon>Enterobacteriaceae</taxon>
        <taxon>Jejubacter</taxon>
    </lineage>
</organism>
<keyword evidence="3 4" id="KW-0472">Membrane</keyword>
<proteinExistence type="inferred from homology"/>
<dbReference type="Pfam" id="PF07348">
    <property type="entry name" value="Syd"/>
    <property type="match status" value="1"/>
</dbReference>
<evidence type="ECO:0000256" key="4">
    <source>
        <dbReference type="HAMAP-Rule" id="MF_01104"/>
    </source>
</evidence>
<evidence type="ECO:0000256" key="3">
    <source>
        <dbReference type="ARBA" id="ARBA00023136"/>
    </source>
</evidence>
<dbReference type="AlphaFoldDB" id="A0A4P8YEZ8"/>
<dbReference type="NCBIfam" id="NF003439">
    <property type="entry name" value="PRK04968.1"/>
    <property type="match status" value="1"/>
</dbReference>
<reference evidence="5 6" key="1">
    <citation type="submission" date="2019-05" db="EMBL/GenBank/DDBJ databases">
        <title>Complete genome sequence of Izhakiella calystegiae KSNA2, an endophyte isolated from beach morning glory (Calystegia soldanella).</title>
        <authorList>
            <person name="Jiang L."/>
            <person name="Jeong J.C."/>
            <person name="Kim C.Y."/>
            <person name="Kim D.H."/>
            <person name="Kim S.W."/>
            <person name="Lee j."/>
        </authorList>
    </citation>
    <scope>NUCLEOTIDE SEQUENCE [LARGE SCALE GENOMIC DNA]</scope>
    <source>
        <strain evidence="5 6">KSNA2</strain>
    </source>
</reference>
<keyword evidence="6" id="KW-1185">Reference proteome</keyword>
<keyword evidence="1 4" id="KW-1003">Cell membrane</keyword>
<dbReference type="EMBL" id="CP040428">
    <property type="protein sequence ID" value="QCT18198.1"/>
    <property type="molecule type" value="Genomic_DNA"/>
</dbReference>
<evidence type="ECO:0000256" key="2">
    <source>
        <dbReference type="ARBA" id="ARBA00022519"/>
    </source>
</evidence>
<name>A0A4P8YEZ8_9ENTR</name>
<comment type="subcellular location">
    <subcellularLocation>
        <location evidence="4">Cell inner membrane</location>
        <topology evidence="4">Peripheral membrane protein</topology>
        <orientation evidence="4">Cytoplasmic side</orientation>
    </subcellularLocation>
    <text evidence="4">Loosely associated with the cytoplasmic side of the inner membrane, probably via SecY.</text>
</comment>
<evidence type="ECO:0000256" key="1">
    <source>
        <dbReference type="ARBA" id="ARBA00022475"/>
    </source>
</evidence>
<dbReference type="Gene3D" id="3.40.1580.20">
    <property type="entry name" value="Syd protein"/>
    <property type="match status" value="1"/>
</dbReference>